<keyword evidence="1" id="KW-0378">Hydrolase</keyword>
<dbReference type="Gene3D" id="3.40.50.1110">
    <property type="entry name" value="SGNH hydrolase"/>
    <property type="match status" value="1"/>
</dbReference>
<dbReference type="Pfam" id="PF03629">
    <property type="entry name" value="SASA"/>
    <property type="match status" value="1"/>
</dbReference>
<dbReference type="InterPro" id="IPR036514">
    <property type="entry name" value="SGNH_hydro_sf"/>
</dbReference>
<name>A0A927IGD5_9BACT</name>
<sequence>MRFSLLALALSLPCSDALAELRLPALVSDGMVLQQESDARIWGWANAGETVEVSASWGESAVPLSATANSDGRWSIELDTPTASGPHTVTISTTEESISVSNILIGEVWLCSGQSNMAMPVEGFKSQPVEGSQEAIINSRDDSLRLFPMKVQLAAEPAEDVTGTWQSATPESVSRFSAVGYFFGEKLRGTLDVPVGLILAARSSSAIESWLPSAAIKEFPPEDLIEQDPKIPHRAHSSLYNGMIAPISDYAIRGVLWYQGEGNRHHPLPYAKLLPSLIENWRQSFQSPELPFYFAQIAPNVERFNELTEQQDRAAFLRETQFQTAKNLPHTGMVVTLDIGSPHTIHPPKKREVADRFAYFALRELYGYTSIGASGPVFERVTFEDDTAILHFTGMAKGFLNYEVPLEQFTIAGSDRVFHPATAVCKRDGTVHVSSDQVQDPVAVRYAWKNWTEASLFDSAGLPASSFRTDQWSW</sequence>
<accession>A0A927IGD5</accession>
<feature type="chain" id="PRO_5037656660" evidence="2">
    <location>
        <begin position="20"/>
        <end position="474"/>
    </location>
</feature>
<dbReference type="RefSeq" id="WP_191615694.1">
    <property type="nucleotide sequence ID" value="NZ_JACYFG010000006.1"/>
</dbReference>
<dbReference type="Gene3D" id="2.60.40.10">
    <property type="entry name" value="Immunoglobulins"/>
    <property type="match status" value="1"/>
</dbReference>
<keyword evidence="5" id="KW-1185">Reference proteome</keyword>
<dbReference type="SUPFAM" id="SSF52266">
    <property type="entry name" value="SGNH hydrolase"/>
    <property type="match status" value="1"/>
</dbReference>
<organism evidence="4 5">
    <name type="scientific">Pelagicoccus enzymogenes</name>
    <dbReference type="NCBI Taxonomy" id="2773457"/>
    <lineage>
        <taxon>Bacteria</taxon>
        <taxon>Pseudomonadati</taxon>
        <taxon>Verrucomicrobiota</taxon>
        <taxon>Opitutia</taxon>
        <taxon>Puniceicoccales</taxon>
        <taxon>Pelagicoccaceae</taxon>
        <taxon>Pelagicoccus</taxon>
    </lineage>
</organism>
<evidence type="ECO:0000313" key="4">
    <source>
        <dbReference type="EMBL" id="MBD5778558.1"/>
    </source>
</evidence>
<evidence type="ECO:0000256" key="1">
    <source>
        <dbReference type="ARBA" id="ARBA00022801"/>
    </source>
</evidence>
<comment type="caution">
    <text evidence="4">The sequence shown here is derived from an EMBL/GenBank/DDBJ whole genome shotgun (WGS) entry which is preliminary data.</text>
</comment>
<gene>
    <name evidence="4" type="ORF">IEN85_03580</name>
</gene>
<dbReference type="EMBL" id="JACYFG010000006">
    <property type="protein sequence ID" value="MBD5778558.1"/>
    <property type="molecule type" value="Genomic_DNA"/>
</dbReference>
<reference evidence="4" key="1">
    <citation type="submission" date="2020-09" db="EMBL/GenBank/DDBJ databases">
        <title>Pelagicoccus enzymogenes sp. nov. with an EPS production, isolated from marine sediment.</title>
        <authorList>
            <person name="Feng X."/>
        </authorList>
    </citation>
    <scope>NUCLEOTIDE SEQUENCE</scope>
    <source>
        <strain evidence="4">NFK12</strain>
    </source>
</reference>
<dbReference type="AlphaFoldDB" id="A0A927IGD5"/>
<dbReference type="InterPro" id="IPR039329">
    <property type="entry name" value="SIAE"/>
</dbReference>
<proteinExistence type="predicted"/>
<dbReference type="PANTHER" id="PTHR22901">
    <property type="entry name" value="SIALATE O-ACETYLESTERASE"/>
    <property type="match status" value="1"/>
</dbReference>
<dbReference type="GO" id="GO:0001681">
    <property type="term" value="F:sialate O-acetylesterase activity"/>
    <property type="evidence" value="ECO:0007669"/>
    <property type="project" value="InterPro"/>
</dbReference>
<evidence type="ECO:0000256" key="2">
    <source>
        <dbReference type="SAM" id="SignalP"/>
    </source>
</evidence>
<feature type="domain" description="Sialate O-acetylesterase" evidence="3">
    <location>
        <begin position="107"/>
        <end position="332"/>
    </location>
</feature>
<keyword evidence="2" id="KW-0732">Signal</keyword>
<dbReference type="InterPro" id="IPR005181">
    <property type="entry name" value="SASA"/>
</dbReference>
<dbReference type="PANTHER" id="PTHR22901:SF0">
    <property type="entry name" value="SIALATE O-ACETYLESTERASE"/>
    <property type="match status" value="1"/>
</dbReference>
<dbReference type="Proteomes" id="UP000622317">
    <property type="component" value="Unassembled WGS sequence"/>
</dbReference>
<dbReference type="GO" id="GO:0005975">
    <property type="term" value="P:carbohydrate metabolic process"/>
    <property type="evidence" value="ECO:0007669"/>
    <property type="project" value="TreeGrafter"/>
</dbReference>
<feature type="signal peptide" evidence="2">
    <location>
        <begin position="1"/>
        <end position="19"/>
    </location>
</feature>
<dbReference type="InterPro" id="IPR013783">
    <property type="entry name" value="Ig-like_fold"/>
</dbReference>
<protein>
    <submittedName>
        <fullName evidence="4">Sialate O-acetylesterase</fullName>
    </submittedName>
</protein>
<evidence type="ECO:0000259" key="3">
    <source>
        <dbReference type="Pfam" id="PF03629"/>
    </source>
</evidence>
<evidence type="ECO:0000313" key="5">
    <source>
        <dbReference type="Proteomes" id="UP000622317"/>
    </source>
</evidence>